<gene>
    <name evidence="1" type="ORF">HAX54_005915</name>
</gene>
<dbReference type="Proteomes" id="UP000823775">
    <property type="component" value="Unassembled WGS sequence"/>
</dbReference>
<organism evidence="1 2">
    <name type="scientific">Datura stramonium</name>
    <name type="common">Jimsonweed</name>
    <name type="synonym">Common thornapple</name>
    <dbReference type="NCBI Taxonomy" id="4076"/>
    <lineage>
        <taxon>Eukaryota</taxon>
        <taxon>Viridiplantae</taxon>
        <taxon>Streptophyta</taxon>
        <taxon>Embryophyta</taxon>
        <taxon>Tracheophyta</taxon>
        <taxon>Spermatophyta</taxon>
        <taxon>Magnoliopsida</taxon>
        <taxon>eudicotyledons</taxon>
        <taxon>Gunneridae</taxon>
        <taxon>Pentapetalae</taxon>
        <taxon>asterids</taxon>
        <taxon>lamiids</taxon>
        <taxon>Solanales</taxon>
        <taxon>Solanaceae</taxon>
        <taxon>Solanoideae</taxon>
        <taxon>Datureae</taxon>
        <taxon>Datura</taxon>
    </lineage>
</organism>
<protein>
    <submittedName>
        <fullName evidence="1">Uncharacterized protein</fullName>
    </submittedName>
</protein>
<sequence>MSRSFRSSSPLRLTLHRILESLNLLSILLSVRSVTHIPTQISGQSCGCDPWINDNFKNFPVKKFLLKSYDGNSEIHVFYYAYHFKLIVLQTRRLPMGKGSPETYNYIAIDIYFEKEKSQIAFQTTEKEIKLDMHSPCGNFPTVKTRNLGGILCIFNLANAISFHRNEIGKKDDKASLVFDPGDSENNIVEEDVVSWTWLFTDCAHNGSHVDVPRLFRETRVVDLGGDGFLKKDDRTIMTLDPGGWNLDQLILIANS</sequence>
<keyword evidence="2" id="KW-1185">Reference proteome</keyword>
<accession>A0ABS8T9L5</accession>
<comment type="caution">
    <text evidence="1">The sequence shown here is derived from an EMBL/GenBank/DDBJ whole genome shotgun (WGS) entry which is preliminary data.</text>
</comment>
<reference evidence="1 2" key="1">
    <citation type="journal article" date="2021" name="BMC Genomics">
        <title>Datura genome reveals duplications of psychoactive alkaloid biosynthetic genes and high mutation rate following tissue culture.</title>
        <authorList>
            <person name="Rajewski A."/>
            <person name="Carter-House D."/>
            <person name="Stajich J."/>
            <person name="Litt A."/>
        </authorList>
    </citation>
    <scope>NUCLEOTIDE SEQUENCE [LARGE SCALE GENOMIC DNA]</scope>
    <source>
        <strain evidence="1">AR-01</strain>
    </source>
</reference>
<dbReference type="EMBL" id="JACEIK010001297">
    <property type="protein sequence ID" value="MCD7468104.1"/>
    <property type="molecule type" value="Genomic_DNA"/>
</dbReference>
<evidence type="ECO:0000313" key="2">
    <source>
        <dbReference type="Proteomes" id="UP000823775"/>
    </source>
</evidence>
<evidence type="ECO:0000313" key="1">
    <source>
        <dbReference type="EMBL" id="MCD7468104.1"/>
    </source>
</evidence>
<proteinExistence type="predicted"/>
<name>A0ABS8T9L5_DATST</name>